<dbReference type="AlphaFoldDB" id="A0A5D3WIX4"/>
<proteinExistence type="predicted"/>
<reference evidence="1 2" key="1">
    <citation type="submission" date="2019-07" db="EMBL/GenBank/DDBJ databases">
        <title>Genomic Encyclopedia of Type Strains, Phase IV (KMG-IV): sequencing the most valuable type-strain genomes for metagenomic binning, comparative biology and taxonomic classification.</title>
        <authorList>
            <person name="Goeker M."/>
        </authorList>
    </citation>
    <scope>NUCLEOTIDE SEQUENCE [LARGE SCALE GENOMIC DNA]</scope>
    <source>
        <strain evidence="1 2">SS015</strain>
    </source>
</reference>
<organism evidence="1 2">
    <name type="scientific">Geothermobacter ehrlichii</name>
    <dbReference type="NCBI Taxonomy" id="213224"/>
    <lineage>
        <taxon>Bacteria</taxon>
        <taxon>Pseudomonadati</taxon>
        <taxon>Thermodesulfobacteriota</taxon>
        <taxon>Desulfuromonadia</taxon>
        <taxon>Desulfuromonadales</taxon>
        <taxon>Geothermobacteraceae</taxon>
        <taxon>Geothermobacter</taxon>
    </lineage>
</organism>
<protein>
    <submittedName>
        <fullName evidence="1">Uncharacterized protein</fullName>
    </submittedName>
</protein>
<comment type="caution">
    <text evidence="1">The sequence shown here is derived from an EMBL/GenBank/DDBJ whole genome shotgun (WGS) entry which is preliminary data.</text>
</comment>
<dbReference type="EMBL" id="VNIB01000006">
    <property type="protein sequence ID" value="TYO98440.1"/>
    <property type="molecule type" value="Genomic_DNA"/>
</dbReference>
<evidence type="ECO:0000313" key="2">
    <source>
        <dbReference type="Proteomes" id="UP000324159"/>
    </source>
</evidence>
<keyword evidence="2" id="KW-1185">Reference proteome</keyword>
<accession>A0A5D3WIX4</accession>
<dbReference type="Proteomes" id="UP000324159">
    <property type="component" value="Unassembled WGS sequence"/>
</dbReference>
<sequence>MRFNPAFVLMGEKRLGYLISPANLPFDVCPINILLFCGLLLDQAATIMNRAPFEYSLEDKWFHKAHKPYNLLALTKQFCHPTLQLRLPGTHLHKFGTCYTCYDQHSRYAVTYNPPPFKNTNSYFVEAKKHSCSLLSHSLINKIEGLEAHLCYNNFAKSTLKTRSSKPWHIAALFFLKVYEFFRDMNFRPLPTSITWGRDSARSHVGHSLSPY</sequence>
<gene>
    <name evidence="1" type="ORF">EDC39_10639</name>
</gene>
<evidence type="ECO:0000313" key="1">
    <source>
        <dbReference type="EMBL" id="TYO98440.1"/>
    </source>
</evidence>
<name>A0A5D3WIX4_9BACT</name>